<evidence type="ECO:0000313" key="5">
    <source>
        <dbReference type="Proteomes" id="UP000179807"/>
    </source>
</evidence>
<dbReference type="GeneID" id="94833827"/>
<evidence type="ECO:0000256" key="3">
    <source>
        <dbReference type="PROSITE-ProRule" id="PRU00023"/>
    </source>
</evidence>
<dbReference type="PANTHER" id="PTHR24198:SF165">
    <property type="entry name" value="ANKYRIN REPEAT-CONTAINING PROTEIN-RELATED"/>
    <property type="match status" value="1"/>
</dbReference>
<sequence>MIASIYPFIRIFIFMSRWDYTSASYSSFEFGLSSKTRWGGFCYIKTNNPENLFIYIDGIKYILPKFIAPDLSEILKAEIEKAPGMTRFSCSIPDSQLYPITIETFLNGSPIEFSYSTAKFLNDFAITFKIPKLETETNAFMKFVEEMEAKAFSDDGIANLRQVEEFIYSQNLTTDLLKIVTKAEFLRMVFGACLAFPIKQQIYLDFINSNQMMKEFIEIILNAEKMINEKVDNEMFKDVIFHLKRKMNQFYDCNFEIQNKENIKMMEIIHNDDVNAIQQLLNQPNVKTSDFQIGECSLIDYCSFYSAIKCFKFLLLSKHEKPKSIFCAICGGNPEIVHLCEENGCSIENKEEKDDEELLSSTLMYHKSDLFEWLIEVKHKSFRTSMIANSCAMTLNVSGLCSLIHQGYNLLIECAKYNILNLFVFASSFCENLNSKFGIEEKTILCIACENGSYDIVQFLVDNSSIDINLSSKNGDTPLHYACRSGNFESVEALYKRKDLKDDIKAWKTSNTPLHEACIIGSANIISFLLDHNVKNINESNVIFLYS</sequence>
<dbReference type="InterPro" id="IPR002110">
    <property type="entry name" value="Ankyrin_rpt"/>
</dbReference>
<keyword evidence="1" id="KW-0677">Repeat</keyword>
<dbReference type="Gene3D" id="1.25.40.20">
    <property type="entry name" value="Ankyrin repeat-containing domain"/>
    <property type="match status" value="1"/>
</dbReference>
<evidence type="ECO:0000256" key="2">
    <source>
        <dbReference type="ARBA" id="ARBA00023043"/>
    </source>
</evidence>
<accession>A0A1J4KPL2</accession>
<dbReference type="SUPFAM" id="SSF48403">
    <property type="entry name" value="Ankyrin repeat"/>
    <property type="match status" value="1"/>
</dbReference>
<dbReference type="AlphaFoldDB" id="A0A1J4KPL2"/>
<evidence type="ECO:0000256" key="1">
    <source>
        <dbReference type="ARBA" id="ARBA00022737"/>
    </source>
</evidence>
<organism evidence="4 5">
    <name type="scientific">Tritrichomonas foetus</name>
    <dbReference type="NCBI Taxonomy" id="1144522"/>
    <lineage>
        <taxon>Eukaryota</taxon>
        <taxon>Metamonada</taxon>
        <taxon>Parabasalia</taxon>
        <taxon>Tritrichomonadida</taxon>
        <taxon>Tritrichomonadidae</taxon>
        <taxon>Tritrichomonas</taxon>
    </lineage>
</organism>
<dbReference type="PANTHER" id="PTHR24198">
    <property type="entry name" value="ANKYRIN REPEAT AND PROTEIN KINASE DOMAIN-CONTAINING PROTEIN"/>
    <property type="match status" value="1"/>
</dbReference>
<keyword evidence="2 3" id="KW-0040">ANK repeat</keyword>
<name>A0A1J4KPL2_9EUKA</name>
<dbReference type="Proteomes" id="UP000179807">
    <property type="component" value="Unassembled WGS sequence"/>
</dbReference>
<dbReference type="EMBL" id="MLAK01000545">
    <property type="protein sequence ID" value="OHT13231.1"/>
    <property type="molecule type" value="Genomic_DNA"/>
</dbReference>
<reference evidence="4" key="1">
    <citation type="submission" date="2016-10" db="EMBL/GenBank/DDBJ databases">
        <authorList>
            <person name="Benchimol M."/>
            <person name="Almeida L.G."/>
            <person name="Vasconcelos A.T."/>
            <person name="Perreira-Neves A."/>
            <person name="Rosa I.A."/>
            <person name="Tasca T."/>
            <person name="Bogo M.R."/>
            <person name="de Souza W."/>
        </authorList>
    </citation>
    <scope>NUCLEOTIDE SEQUENCE [LARGE SCALE GENOMIC DNA]</scope>
    <source>
        <strain evidence="4">K</strain>
    </source>
</reference>
<dbReference type="Pfam" id="PF12796">
    <property type="entry name" value="Ank_2"/>
    <property type="match status" value="1"/>
</dbReference>
<protein>
    <submittedName>
        <fullName evidence="4">Uncharacterized protein</fullName>
    </submittedName>
</protein>
<dbReference type="PROSITE" id="PS50297">
    <property type="entry name" value="ANK_REP_REGION"/>
    <property type="match status" value="1"/>
</dbReference>
<comment type="caution">
    <text evidence="4">The sequence shown here is derived from an EMBL/GenBank/DDBJ whole genome shotgun (WGS) entry which is preliminary data.</text>
</comment>
<evidence type="ECO:0000313" key="4">
    <source>
        <dbReference type="EMBL" id="OHT13231.1"/>
    </source>
</evidence>
<dbReference type="Pfam" id="PF00023">
    <property type="entry name" value="Ank"/>
    <property type="match status" value="1"/>
</dbReference>
<gene>
    <name evidence="4" type="ORF">TRFO_16671</name>
</gene>
<dbReference type="PROSITE" id="PS50088">
    <property type="entry name" value="ANK_REPEAT"/>
    <property type="match status" value="1"/>
</dbReference>
<dbReference type="VEuPathDB" id="TrichDB:TRFO_16671"/>
<dbReference type="SMART" id="SM00248">
    <property type="entry name" value="ANK"/>
    <property type="match status" value="4"/>
</dbReference>
<dbReference type="OrthoDB" id="1577640at2759"/>
<keyword evidence="5" id="KW-1185">Reference proteome</keyword>
<dbReference type="RefSeq" id="XP_068366367.1">
    <property type="nucleotide sequence ID" value="XM_068499123.1"/>
</dbReference>
<proteinExistence type="predicted"/>
<feature type="repeat" description="ANK" evidence="3">
    <location>
        <begin position="474"/>
        <end position="497"/>
    </location>
</feature>
<dbReference type="InterPro" id="IPR036770">
    <property type="entry name" value="Ankyrin_rpt-contain_sf"/>
</dbReference>